<dbReference type="EMBL" id="BAAAZK010000006">
    <property type="protein sequence ID" value="GAA4176295.1"/>
    <property type="molecule type" value="Genomic_DNA"/>
</dbReference>
<feature type="binding site" evidence="1">
    <location>
        <begin position="25"/>
        <end position="32"/>
    </location>
    <ligand>
        <name>ATP</name>
        <dbReference type="ChEBI" id="CHEBI:30616"/>
    </ligand>
</feature>
<sequence>MNPQIEKLYQIALKKERFIIGLMSGTSLDGLDIALCRIENAGKTTKISLEKFITMDYEDIFRTKVREIFAKRTIDQQLLSGLNAYVGITHANLINQALESWNISSTEIDCIASHGQTVYHAPQSLTKDLGWPNSTLQIGDGDHIAIHTGIITLSDFRQKHIAAGGEGAPLAAYGDYLLFSHPTENRFLLNIGGISNFTFIPSHQSNLEAYATDLGPGNTMMNQYMKAHFDQEMDRDAMIAKKGTVNGPLLEQLLAEEFLTLEFPKTTGPELFNLDYLKEAQKRSETLDLSAEDVMATLNRFSAQAMINGIRRQALGLANFSVYISGGGLHNPLLFEYIKANLPDIKVESFATLGVDPDAKEAVLFALLANETLTGNKSNVEHIKDSPAVCMGKISLPE</sequence>
<keyword evidence="1" id="KW-0547">Nucleotide-binding</keyword>
<comment type="caution">
    <text evidence="2">The sequence shown here is derived from an EMBL/GenBank/DDBJ whole genome shotgun (WGS) entry which is preliminary data.</text>
</comment>
<accession>A0ABP8A2J1</accession>
<keyword evidence="1" id="KW-0808">Transferase</keyword>
<keyword evidence="1" id="KW-0067">ATP-binding</keyword>
<comment type="catalytic activity">
    <reaction evidence="1">
        <text>1,6-anhydro-N-acetyl-beta-muramate + ATP + H2O = N-acetyl-D-muramate 6-phosphate + ADP + H(+)</text>
        <dbReference type="Rhea" id="RHEA:24952"/>
        <dbReference type="ChEBI" id="CHEBI:15377"/>
        <dbReference type="ChEBI" id="CHEBI:15378"/>
        <dbReference type="ChEBI" id="CHEBI:30616"/>
        <dbReference type="ChEBI" id="CHEBI:58690"/>
        <dbReference type="ChEBI" id="CHEBI:58722"/>
        <dbReference type="ChEBI" id="CHEBI:456216"/>
        <dbReference type="EC" id="2.7.1.170"/>
    </reaction>
</comment>
<dbReference type="InterPro" id="IPR043129">
    <property type="entry name" value="ATPase_NBD"/>
</dbReference>
<organism evidence="2 3">
    <name type="scientific">Sphingobacterium ginsenosidimutans</name>
    <dbReference type="NCBI Taxonomy" id="687845"/>
    <lineage>
        <taxon>Bacteria</taxon>
        <taxon>Pseudomonadati</taxon>
        <taxon>Bacteroidota</taxon>
        <taxon>Sphingobacteriia</taxon>
        <taxon>Sphingobacteriales</taxon>
        <taxon>Sphingobacteriaceae</taxon>
        <taxon>Sphingobacterium</taxon>
    </lineage>
</organism>
<comment type="similarity">
    <text evidence="1">Belongs to the anhydro-N-acetylmuramic acid kinase family.</text>
</comment>
<keyword evidence="1 2" id="KW-0418">Kinase</keyword>
<dbReference type="CDD" id="cd24050">
    <property type="entry name" value="ASKHA_NBD_ANMK"/>
    <property type="match status" value="1"/>
</dbReference>
<protein>
    <recommendedName>
        <fullName evidence="1">Anhydro-N-acetylmuramic acid kinase</fullName>
        <ecNumber evidence="1">2.7.1.170</ecNumber>
    </recommendedName>
    <alternativeName>
        <fullName evidence="1">AnhMurNAc kinase</fullName>
    </alternativeName>
</protein>
<dbReference type="GO" id="GO:0016301">
    <property type="term" value="F:kinase activity"/>
    <property type="evidence" value="ECO:0007669"/>
    <property type="project" value="UniProtKB-KW"/>
</dbReference>
<dbReference type="HAMAP" id="MF_01270">
    <property type="entry name" value="AnhMurNAc_kinase"/>
    <property type="match status" value="1"/>
</dbReference>
<dbReference type="Pfam" id="PF03702">
    <property type="entry name" value="AnmK"/>
    <property type="match status" value="1"/>
</dbReference>
<evidence type="ECO:0000313" key="3">
    <source>
        <dbReference type="Proteomes" id="UP001500167"/>
    </source>
</evidence>
<reference evidence="3" key="1">
    <citation type="journal article" date="2019" name="Int. J. Syst. Evol. Microbiol.">
        <title>The Global Catalogue of Microorganisms (GCM) 10K type strain sequencing project: providing services to taxonomists for standard genome sequencing and annotation.</title>
        <authorList>
            <consortium name="The Broad Institute Genomics Platform"/>
            <consortium name="The Broad Institute Genome Sequencing Center for Infectious Disease"/>
            <person name="Wu L."/>
            <person name="Ma J."/>
        </authorList>
    </citation>
    <scope>NUCLEOTIDE SEQUENCE [LARGE SCALE GENOMIC DNA]</scope>
    <source>
        <strain evidence="3">JCM 16722</strain>
    </source>
</reference>
<gene>
    <name evidence="1 2" type="primary">anmK</name>
    <name evidence="2" type="ORF">GCM10022218_23490</name>
</gene>
<evidence type="ECO:0000313" key="2">
    <source>
        <dbReference type="EMBL" id="GAA4176295.1"/>
    </source>
</evidence>
<name>A0ABP8A2J1_9SPHI</name>
<keyword evidence="1" id="KW-0119">Carbohydrate metabolism</keyword>
<comment type="function">
    <text evidence="1">Catalyzes the specific phosphorylation of 1,6-anhydro-N-acetylmuramic acid (anhMurNAc) with the simultaneous cleavage of the 1,6-anhydro ring, generating MurNAc-6-P. Is required for the utilization of anhMurNAc either imported from the medium or derived from its own cell wall murein, and thus plays a role in cell wall recycling.</text>
</comment>
<dbReference type="InterPro" id="IPR005338">
    <property type="entry name" value="Anhydro_N_Ac-Mur_kinase"/>
</dbReference>
<dbReference type="Gene3D" id="3.30.420.40">
    <property type="match status" value="2"/>
</dbReference>
<dbReference type="Proteomes" id="UP001500167">
    <property type="component" value="Unassembled WGS sequence"/>
</dbReference>
<dbReference type="PANTHER" id="PTHR30605">
    <property type="entry name" value="ANHYDRO-N-ACETYLMURAMIC ACID KINASE"/>
    <property type="match status" value="1"/>
</dbReference>
<evidence type="ECO:0000256" key="1">
    <source>
        <dbReference type="HAMAP-Rule" id="MF_01270"/>
    </source>
</evidence>
<dbReference type="PANTHER" id="PTHR30605:SF0">
    <property type="entry name" value="ANHYDRO-N-ACETYLMURAMIC ACID KINASE"/>
    <property type="match status" value="1"/>
</dbReference>
<keyword evidence="3" id="KW-1185">Reference proteome</keyword>
<comment type="pathway">
    <text evidence="1">Amino-sugar metabolism; 1,6-anhydro-N-acetylmuramate degradation.</text>
</comment>
<comment type="pathway">
    <text evidence="1">Cell wall biogenesis; peptidoglycan recycling.</text>
</comment>
<dbReference type="EC" id="2.7.1.170" evidence="1"/>
<dbReference type="SUPFAM" id="SSF53067">
    <property type="entry name" value="Actin-like ATPase domain"/>
    <property type="match status" value="1"/>
</dbReference>
<proteinExistence type="inferred from homology"/>
<dbReference type="RefSeq" id="WP_346086245.1">
    <property type="nucleotide sequence ID" value="NZ_BAAAZK010000006.1"/>
</dbReference>